<proteinExistence type="predicted"/>
<accession>A0A026WA05</accession>
<keyword evidence="2" id="KW-1185">Reference proteome</keyword>
<dbReference type="Proteomes" id="UP000053097">
    <property type="component" value="Unassembled WGS sequence"/>
</dbReference>
<name>A0A026WA05_OOCBI</name>
<protein>
    <submittedName>
        <fullName evidence="1">Uncharacterized protein</fullName>
    </submittedName>
</protein>
<evidence type="ECO:0000313" key="2">
    <source>
        <dbReference type="Proteomes" id="UP000053097"/>
    </source>
</evidence>
<evidence type="ECO:0000313" key="1">
    <source>
        <dbReference type="EMBL" id="EZA52927.1"/>
    </source>
</evidence>
<dbReference type="AlphaFoldDB" id="A0A026WA05"/>
<gene>
    <name evidence="1" type="ORF">X777_07397</name>
</gene>
<feature type="non-terminal residue" evidence="1">
    <location>
        <position position="1"/>
    </location>
</feature>
<reference evidence="1 2" key="1">
    <citation type="journal article" date="2014" name="Curr. Biol.">
        <title>The genome of the clonal raider ant Cerapachys biroi.</title>
        <authorList>
            <person name="Oxley P.R."/>
            <person name="Ji L."/>
            <person name="Fetter-Pruneda I."/>
            <person name="McKenzie S.K."/>
            <person name="Li C."/>
            <person name="Hu H."/>
            <person name="Zhang G."/>
            <person name="Kronauer D.J."/>
        </authorList>
    </citation>
    <scope>NUCLEOTIDE SEQUENCE [LARGE SCALE GENOMIC DNA]</scope>
</reference>
<sequence>KIVIITNDFEKSSDAGHRVCINLAHVPTAVIPACVFYMQGPCPVAAVTHCYPMILRNNVIRYRQYRLRVDS</sequence>
<organism evidence="1 2">
    <name type="scientific">Ooceraea biroi</name>
    <name type="common">Clonal raider ant</name>
    <name type="synonym">Cerapachys biroi</name>
    <dbReference type="NCBI Taxonomy" id="2015173"/>
    <lineage>
        <taxon>Eukaryota</taxon>
        <taxon>Metazoa</taxon>
        <taxon>Ecdysozoa</taxon>
        <taxon>Arthropoda</taxon>
        <taxon>Hexapoda</taxon>
        <taxon>Insecta</taxon>
        <taxon>Pterygota</taxon>
        <taxon>Neoptera</taxon>
        <taxon>Endopterygota</taxon>
        <taxon>Hymenoptera</taxon>
        <taxon>Apocrita</taxon>
        <taxon>Aculeata</taxon>
        <taxon>Formicoidea</taxon>
        <taxon>Formicidae</taxon>
        <taxon>Dorylinae</taxon>
        <taxon>Ooceraea</taxon>
    </lineage>
</organism>
<dbReference type="EMBL" id="KK107304">
    <property type="protein sequence ID" value="EZA52927.1"/>
    <property type="molecule type" value="Genomic_DNA"/>
</dbReference>